<evidence type="ECO:0000256" key="1">
    <source>
        <dbReference type="SAM" id="Phobius"/>
    </source>
</evidence>
<keyword evidence="3" id="KW-1185">Reference proteome</keyword>
<dbReference type="EMBL" id="BTSY01000007">
    <property type="protein sequence ID" value="GMT35210.1"/>
    <property type="molecule type" value="Genomic_DNA"/>
</dbReference>
<gene>
    <name evidence="2" type="ORF">PFISCL1PPCAC_26507</name>
</gene>
<feature type="non-terminal residue" evidence="2">
    <location>
        <position position="1"/>
    </location>
</feature>
<sequence length="373" mass="40023">YKENVYAVHFAHLEMFSESVTVVGSVAKVVSVMIMMVSYMVHLSDVVDDGFLEARLRGVMDCNVLHSSDRLAVMMVVVMVESAAGASAKSVVVVMVGVTMEGASSAVERDVGAVGEVNHGLGLTTGVHLLDPRDLASAVFLDLESMLGNGEFLPRVVCPSERVDERLFGGCLSRLLLLGKISGNGSGEDLALNGGVGGLSILLGRFSSIRLLSLINRVCGLLSVLLNLSFDVLLRLNYLLGGSLSLGFSLILIGLSSLLASHLLIFVSFYRFIIRNGVFLSRFLILFIINSLFTILDVVLISSLVLIKSSVAISILIILCVCRNLISLRSCIIGLLELVGNLGGIVYFSLDHSGCGEISEKCDENQYPQPHLQ</sequence>
<feature type="transmembrane region" description="Helical" evidence="1">
    <location>
        <begin position="279"/>
        <end position="301"/>
    </location>
</feature>
<accession>A0AAV5WUD5</accession>
<feature type="transmembrane region" description="Helical" evidence="1">
    <location>
        <begin position="20"/>
        <end position="41"/>
    </location>
</feature>
<feature type="transmembrane region" description="Helical" evidence="1">
    <location>
        <begin position="307"/>
        <end position="326"/>
    </location>
</feature>
<keyword evidence="1" id="KW-0472">Membrane</keyword>
<evidence type="ECO:0000313" key="3">
    <source>
        <dbReference type="Proteomes" id="UP001432322"/>
    </source>
</evidence>
<dbReference type="Proteomes" id="UP001432322">
    <property type="component" value="Unassembled WGS sequence"/>
</dbReference>
<name>A0AAV5WUD5_9BILA</name>
<protein>
    <submittedName>
        <fullName evidence="2">Uncharacterized protein</fullName>
    </submittedName>
</protein>
<evidence type="ECO:0000313" key="2">
    <source>
        <dbReference type="EMBL" id="GMT35210.1"/>
    </source>
</evidence>
<reference evidence="2" key="1">
    <citation type="submission" date="2023-10" db="EMBL/GenBank/DDBJ databases">
        <title>Genome assembly of Pristionchus species.</title>
        <authorList>
            <person name="Yoshida K."/>
            <person name="Sommer R.J."/>
        </authorList>
    </citation>
    <scope>NUCLEOTIDE SEQUENCE</scope>
    <source>
        <strain evidence="2">RS5133</strain>
    </source>
</reference>
<organism evidence="2 3">
    <name type="scientific">Pristionchus fissidentatus</name>
    <dbReference type="NCBI Taxonomy" id="1538716"/>
    <lineage>
        <taxon>Eukaryota</taxon>
        <taxon>Metazoa</taxon>
        <taxon>Ecdysozoa</taxon>
        <taxon>Nematoda</taxon>
        <taxon>Chromadorea</taxon>
        <taxon>Rhabditida</taxon>
        <taxon>Rhabditina</taxon>
        <taxon>Diplogasteromorpha</taxon>
        <taxon>Diplogasteroidea</taxon>
        <taxon>Neodiplogasteridae</taxon>
        <taxon>Pristionchus</taxon>
    </lineage>
</organism>
<keyword evidence="1" id="KW-1133">Transmembrane helix</keyword>
<feature type="non-terminal residue" evidence="2">
    <location>
        <position position="373"/>
    </location>
</feature>
<comment type="caution">
    <text evidence="2">The sequence shown here is derived from an EMBL/GenBank/DDBJ whole genome shotgun (WGS) entry which is preliminary data.</text>
</comment>
<proteinExistence type="predicted"/>
<dbReference type="AlphaFoldDB" id="A0AAV5WUD5"/>
<feature type="transmembrane region" description="Helical" evidence="1">
    <location>
        <begin position="246"/>
        <end position="267"/>
    </location>
</feature>
<keyword evidence="1" id="KW-0812">Transmembrane</keyword>
<feature type="transmembrane region" description="Helical" evidence="1">
    <location>
        <begin position="214"/>
        <end position="234"/>
    </location>
</feature>